<comment type="caution">
    <text evidence="7">The sequence shown here is derived from an EMBL/GenBank/DDBJ whole genome shotgun (WGS) entry which is preliminary data.</text>
</comment>
<evidence type="ECO:0000313" key="8">
    <source>
        <dbReference type="Proteomes" id="UP001566132"/>
    </source>
</evidence>
<name>A0ABD1E5S9_HYPHA</name>
<keyword evidence="3" id="KW-0862">Zinc</keyword>
<protein>
    <recommendedName>
        <fullName evidence="6">THAP-type domain-containing protein</fullName>
    </recommendedName>
</protein>
<evidence type="ECO:0000259" key="6">
    <source>
        <dbReference type="PROSITE" id="PS50950"/>
    </source>
</evidence>
<proteinExistence type="predicted"/>
<dbReference type="PROSITE" id="PS50950">
    <property type="entry name" value="ZF_THAP"/>
    <property type="match status" value="1"/>
</dbReference>
<evidence type="ECO:0000313" key="7">
    <source>
        <dbReference type="EMBL" id="KAL1489715.1"/>
    </source>
</evidence>
<keyword evidence="1" id="KW-0479">Metal-binding</keyword>
<dbReference type="Gene3D" id="6.20.210.20">
    <property type="entry name" value="THAP domain"/>
    <property type="match status" value="1"/>
</dbReference>
<dbReference type="AlphaFoldDB" id="A0ABD1E5S9"/>
<evidence type="ECO:0000256" key="1">
    <source>
        <dbReference type="ARBA" id="ARBA00022723"/>
    </source>
</evidence>
<dbReference type="GO" id="GO:0008270">
    <property type="term" value="F:zinc ion binding"/>
    <property type="evidence" value="ECO:0007669"/>
    <property type="project" value="UniProtKB-KW"/>
</dbReference>
<organism evidence="7 8">
    <name type="scientific">Hypothenemus hampei</name>
    <name type="common">Coffee berry borer</name>
    <dbReference type="NCBI Taxonomy" id="57062"/>
    <lineage>
        <taxon>Eukaryota</taxon>
        <taxon>Metazoa</taxon>
        <taxon>Ecdysozoa</taxon>
        <taxon>Arthropoda</taxon>
        <taxon>Hexapoda</taxon>
        <taxon>Insecta</taxon>
        <taxon>Pterygota</taxon>
        <taxon>Neoptera</taxon>
        <taxon>Endopterygota</taxon>
        <taxon>Coleoptera</taxon>
        <taxon>Polyphaga</taxon>
        <taxon>Cucujiformia</taxon>
        <taxon>Curculionidae</taxon>
        <taxon>Scolytinae</taxon>
        <taxon>Hypothenemus</taxon>
    </lineage>
</organism>
<keyword evidence="4 5" id="KW-0238">DNA-binding</keyword>
<accession>A0ABD1E5S9</accession>
<dbReference type="EMBL" id="JBDJPC010000011">
    <property type="protein sequence ID" value="KAL1489715.1"/>
    <property type="molecule type" value="Genomic_DNA"/>
</dbReference>
<feature type="domain" description="THAP-type" evidence="6">
    <location>
        <begin position="1"/>
        <end position="91"/>
    </location>
</feature>
<dbReference type="PANTHER" id="PTHR46600:SF11">
    <property type="entry name" value="THAP DOMAIN-CONTAINING PROTEIN 10"/>
    <property type="match status" value="1"/>
</dbReference>
<dbReference type="Proteomes" id="UP001566132">
    <property type="component" value="Unassembled WGS sequence"/>
</dbReference>
<evidence type="ECO:0000256" key="2">
    <source>
        <dbReference type="ARBA" id="ARBA00022771"/>
    </source>
</evidence>
<dbReference type="Pfam" id="PF05485">
    <property type="entry name" value="THAP"/>
    <property type="match status" value="1"/>
</dbReference>
<dbReference type="SMART" id="SM00692">
    <property type="entry name" value="DM3"/>
    <property type="match status" value="1"/>
</dbReference>
<evidence type="ECO:0000256" key="4">
    <source>
        <dbReference type="ARBA" id="ARBA00023125"/>
    </source>
</evidence>
<evidence type="ECO:0000256" key="3">
    <source>
        <dbReference type="ARBA" id="ARBA00022833"/>
    </source>
</evidence>
<dbReference type="SMART" id="SM00980">
    <property type="entry name" value="THAP"/>
    <property type="match status" value="1"/>
</dbReference>
<dbReference type="InterPro" id="IPR026516">
    <property type="entry name" value="THAP1/10"/>
</dbReference>
<keyword evidence="2 5" id="KW-0863">Zinc-finger</keyword>
<sequence length="133" mass="15418">MPNCAISTCKNYSRVTKNSGVRYFGFPTEENFAKQWVKACYRRDKINVKNARVCSIHFSEDCFEIPLRQRLLNYQTTNSRVLKFDAVPTLHLPKTPVQKEVSLRSLRMAKKKQILPNCNGPRNTSKLETTCFL</sequence>
<dbReference type="SUPFAM" id="SSF57716">
    <property type="entry name" value="Glucocorticoid receptor-like (DNA-binding domain)"/>
    <property type="match status" value="1"/>
</dbReference>
<evidence type="ECO:0000256" key="5">
    <source>
        <dbReference type="PROSITE-ProRule" id="PRU00309"/>
    </source>
</evidence>
<gene>
    <name evidence="7" type="ORF">ABEB36_013651</name>
</gene>
<reference evidence="7 8" key="1">
    <citation type="submission" date="2024-05" db="EMBL/GenBank/DDBJ databases">
        <title>Genetic variation in Jamaican populations of the coffee berry borer (Hypothenemus hampei).</title>
        <authorList>
            <person name="Errbii M."/>
            <person name="Myrie A."/>
        </authorList>
    </citation>
    <scope>NUCLEOTIDE SEQUENCE [LARGE SCALE GENOMIC DNA]</scope>
    <source>
        <strain evidence="7">JA-Hopewell-2020-01-JO</strain>
        <tissue evidence="7">Whole body</tissue>
    </source>
</reference>
<dbReference type="InterPro" id="IPR006612">
    <property type="entry name" value="THAP_Znf"/>
</dbReference>
<dbReference type="InterPro" id="IPR038441">
    <property type="entry name" value="THAP_Znf_sf"/>
</dbReference>
<keyword evidence="8" id="KW-1185">Reference proteome</keyword>
<dbReference type="PANTHER" id="PTHR46600">
    <property type="entry name" value="THAP DOMAIN-CONTAINING"/>
    <property type="match status" value="1"/>
</dbReference>
<dbReference type="GO" id="GO:0003677">
    <property type="term" value="F:DNA binding"/>
    <property type="evidence" value="ECO:0007669"/>
    <property type="project" value="UniProtKB-UniRule"/>
</dbReference>